<evidence type="ECO:0000313" key="2">
    <source>
        <dbReference type="EMBL" id="MBB6032460.1"/>
    </source>
</evidence>
<dbReference type="GO" id="GO:0009898">
    <property type="term" value="C:cytoplasmic side of plasma membrane"/>
    <property type="evidence" value="ECO:0007669"/>
    <property type="project" value="TreeGrafter"/>
</dbReference>
<organism evidence="2 3">
    <name type="scientific">Phytomonospora endophytica</name>
    <dbReference type="NCBI Taxonomy" id="714109"/>
    <lineage>
        <taxon>Bacteria</taxon>
        <taxon>Bacillati</taxon>
        <taxon>Actinomycetota</taxon>
        <taxon>Actinomycetes</taxon>
        <taxon>Micromonosporales</taxon>
        <taxon>Micromonosporaceae</taxon>
        <taxon>Phytomonospora</taxon>
    </lineage>
</organism>
<dbReference type="InterPro" id="IPR050625">
    <property type="entry name" value="ParA/MinD_ATPase"/>
</dbReference>
<name>A0A841FKH5_9ACTN</name>
<dbReference type="SUPFAM" id="SSF52540">
    <property type="entry name" value="P-loop containing nucleoside triphosphate hydrolases"/>
    <property type="match status" value="1"/>
</dbReference>
<keyword evidence="3" id="KW-1185">Reference proteome</keyword>
<dbReference type="RefSeq" id="WP_184785358.1">
    <property type="nucleotide sequence ID" value="NZ_BONT01000041.1"/>
</dbReference>
<evidence type="ECO:0000259" key="1">
    <source>
        <dbReference type="Pfam" id="PF01656"/>
    </source>
</evidence>
<dbReference type="Proteomes" id="UP000548476">
    <property type="component" value="Unassembled WGS sequence"/>
</dbReference>
<dbReference type="GO" id="GO:0005524">
    <property type="term" value="F:ATP binding"/>
    <property type="evidence" value="ECO:0007669"/>
    <property type="project" value="TreeGrafter"/>
</dbReference>
<dbReference type="GO" id="GO:0016887">
    <property type="term" value="F:ATP hydrolysis activity"/>
    <property type="evidence" value="ECO:0007669"/>
    <property type="project" value="TreeGrafter"/>
</dbReference>
<evidence type="ECO:0000313" key="3">
    <source>
        <dbReference type="Proteomes" id="UP000548476"/>
    </source>
</evidence>
<dbReference type="Gene3D" id="3.40.50.300">
    <property type="entry name" value="P-loop containing nucleotide triphosphate hydrolases"/>
    <property type="match status" value="1"/>
</dbReference>
<protein>
    <submittedName>
        <fullName evidence="2">CO dehydrogenase maturation factor</fullName>
    </submittedName>
</protein>
<accession>A0A841FKH5</accession>
<dbReference type="PANTHER" id="PTHR43384:SF15">
    <property type="entry name" value="ATP-BINDING PROTEIN"/>
    <property type="match status" value="1"/>
</dbReference>
<dbReference type="GO" id="GO:0005829">
    <property type="term" value="C:cytosol"/>
    <property type="evidence" value="ECO:0007669"/>
    <property type="project" value="TreeGrafter"/>
</dbReference>
<gene>
    <name evidence="2" type="ORF">HNR73_000302</name>
</gene>
<dbReference type="EMBL" id="JACHGT010000001">
    <property type="protein sequence ID" value="MBB6032460.1"/>
    <property type="molecule type" value="Genomic_DNA"/>
</dbReference>
<dbReference type="Pfam" id="PF01656">
    <property type="entry name" value="CbiA"/>
    <property type="match status" value="1"/>
</dbReference>
<dbReference type="AlphaFoldDB" id="A0A841FKH5"/>
<sequence length="327" mass="34959">MKLAFVGKGGSGKTTLASLFVRRLSQLGNPVFAIDADVNQHLACALGLAEIDAVALPTLGDALPRIKDYLRGDNPRIESVDQMLKTTPPGPGSRLLGITETNALFDGLVTSVGGIRLAVTGGFTENDLGVACYHSKTGAVELLLNHMIDLPGEYVVVDMIAGAEAFASGMFTRFDCTFLVCEPTVRSVGVFKQYAGYAADFDVRIAVIGNKVDDESDVDFLREHVGDALIGWCGRSGFVKAAERGRHLEITELEEANLAVLDRARALVDGVGKDWAKFTRQAHEFHRRNAEAWGSDRAGVDLSAQIDPGFVLGPELLEARSGAPALS</sequence>
<comment type="caution">
    <text evidence="2">The sequence shown here is derived from an EMBL/GenBank/DDBJ whole genome shotgun (WGS) entry which is preliminary data.</text>
</comment>
<feature type="domain" description="CobQ/CobB/MinD/ParA nucleotide binding" evidence="1">
    <location>
        <begin position="7"/>
        <end position="224"/>
    </location>
</feature>
<dbReference type="GO" id="GO:0051782">
    <property type="term" value="P:negative regulation of cell division"/>
    <property type="evidence" value="ECO:0007669"/>
    <property type="project" value="TreeGrafter"/>
</dbReference>
<reference evidence="2 3" key="1">
    <citation type="submission" date="2020-08" db="EMBL/GenBank/DDBJ databases">
        <title>Genomic Encyclopedia of Type Strains, Phase IV (KMG-IV): sequencing the most valuable type-strain genomes for metagenomic binning, comparative biology and taxonomic classification.</title>
        <authorList>
            <person name="Goeker M."/>
        </authorList>
    </citation>
    <scope>NUCLEOTIDE SEQUENCE [LARGE SCALE GENOMIC DNA]</scope>
    <source>
        <strain evidence="2 3">YIM 65646</strain>
    </source>
</reference>
<proteinExistence type="predicted"/>
<dbReference type="InterPro" id="IPR027417">
    <property type="entry name" value="P-loop_NTPase"/>
</dbReference>
<dbReference type="PANTHER" id="PTHR43384">
    <property type="entry name" value="SEPTUM SITE-DETERMINING PROTEIN MIND HOMOLOG, CHLOROPLASTIC-RELATED"/>
    <property type="match status" value="1"/>
</dbReference>
<dbReference type="InterPro" id="IPR002586">
    <property type="entry name" value="CobQ/CobB/MinD/ParA_Nub-bd_dom"/>
</dbReference>